<evidence type="ECO:0000259" key="8">
    <source>
        <dbReference type="Pfam" id="PF00884"/>
    </source>
</evidence>
<name>A0ABM0GT41_SACKO</name>
<dbReference type="RefSeq" id="XP_002736785.1">
    <property type="nucleotide sequence ID" value="XM_002736739.2"/>
</dbReference>
<keyword evidence="5" id="KW-0106">Calcium</keyword>
<dbReference type="Gene3D" id="3.40.720.10">
    <property type="entry name" value="Alkaline Phosphatase, subunit A"/>
    <property type="match status" value="1"/>
</dbReference>
<evidence type="ECO:0000256" key="2">
    <source>
        <dbReference type="ARBA" id="ARBA00008779"/>
    </source>
</evidence>
<feature type="domain" description="Sulfatase N-terminal" evidence="8">
    <location>
        <begin position="31"/>
        <end position="342"/>
    </location>
</feature>
<dbReference type="Gene3D" id="3.30.1120.10">
    <property type="match status" value="1"/>
</dbReference>
<protein>
    <submittedName>
        <fullName evidence="10">Arylsulfatase B-like</fullName>
    </submittedName>
</protein>
<comment type="similarity">
    <text evidence="2">Belongs to the sulfatase family.</text>
</comment>
<proteinExistence type="inferred from homology"/>
<dbReference type="PANTHER" id="PTHR10342:SF274">
    <property type="entry name" value="ARYLSULFATASE B"/>
    <property type="match status" value="1"/>
</dbReference>
<feature type="signal peptide" evidence="7">
    <location>
        <begin position="1"/>
        <end position="19"/>
    </location>
</feature>
<dbReference type="GeneID" id="100377632"/>
<feature type="chain" id="PRO_5045626447" evidence="7">
    <location>
        <begin position="20"/>
        <end position="499"/>
    </location>
</feature>
<keyword evidence="7" id="KW-0732">Signal</keyword>
<keyword evidence="3" id="KW-0479">Metal-binding</keyword>
<evidence type="ECO:0000256" key="3">
    <source>
        <dbReference type="ARBA" id="ARBA00022723"/>
    </source>
</evidence>
<evidence type="ECO:0000256" key="4">
    <source>
        <dbReference type="ARBA" id="ARBA00022801"/>
    </source>
</evidence>
<keyword evidence="6" id="KW-0325">Glycoprotein</keyword>
<dbReference type="InterPro" id="IPR047115">
    <property type="entry name" value="ARSB"/>
</dbReference>
<keyword evidence="4" id="KW-0378">Hydrolase</keyword>
<evidence type="ECO:0000313" key="9">
    <source>
        <dbReference type="Proteomes" id="UP000694865"/>
    </source>
</evidence>
<reference evidence="10" key="1">
    <citation type="submission" date="2025-08" db="UniProtKB">
        <authorList>
            <consortium name="RefSeq"/>
        </authorList>
    </citation>
    <scope>IDENTIFICATION</scope>
    <source>
        <tissue evidence="10">Testes</tissue>
    </source>
</reference>
<evidence type="ECO:0000256" key="1">
    <source>
        <dbReference type="ARBA" id="ARBA00001913"/>
    </source>
</evidence>
<evidence type="ECO:0000256" key="7">
    <source>
        <dbReference type="SAM" id="SignalP"/>
    </source>
</evidence>
<dbReference type="InterPro" id="IPR024607">
    <property type="entry name" value="Sulfatase_CS"/>
</dbReference>
<organism evidence="9 10">
    <name type="scientific">Saccoglossus kowalevskii</name>
    <name type="common">Acorn worm</name>
    <dbReference type="NCBI Taxonomy" id="10224"/>
    <lineage>
        <taxon>Eukaryota</taxon>
        <taxon>Metazoa</taxon>
        <taxon>Hemichordata</taxon>
        <taxon>Enteropneusta</taxon>
        <taxon>Harrimaniidae</taxon>
        <taxon>Saccoglossus</taxon>
    </lineage>
</organism>
<gene>
    <name evidence="10" type="primary">LOC100377632</name>
</gene>
<evidence type="ECO:0000313" key="10">
    <source>
        <dbReference type="RefSeq" id="XP_002736785.1"/>
    </source>
</evidence>
<dbReference type="CDD" id="cd16029">
    <property type="entry name" value="4-S"/>
    <property type="match status" value="1"/>
</dbReference>
<evidence type="ECO:0000256" key="5">
    <source>
        <dbReference type="ARBA" id="ARBA00022837"/>
    </source>
</evidence>
<dbReference type="Proteomes" id="UP000694865">
    <property type="component" value="Unplaced"/>
</dbReference>
<comment type="cofactor">
    <cofactor evidence="1">
        <name>Ca(2+)</name>
        <dbReference type="ChEBI" id="CHEBI:29108"/>
    </cofactor>
</comment>
<dbReference type="PANTHER" id="PTHR10342">
    <property type="entry name" value="ARYLSULFATASE"/>
    <property type="match status" value="1"/>
</dbReference>
<dbReference type="Pfam" id="PF00884">
    <property type="entry name" value="Sulfatase"/>
    <property type="match status" value="1"/>
</dbReference>
<accession>A0ABM0GT41</accession>
<keyword evidence="9" id="KW-1185">Reference proteome</keyword>
<sequence>MHLTYLALLFMTVFEVVLSTRESREDRRKPPHIVLILADDLGWNDVGWHNPEVKMPVLNQLAADGVIFNQAYVQPTCTPTRAALMSGYYPFKTGNQHQLLLNLHPGGLPLRFKTLPQRLKDVGYLTHIVGKWHLGFCKEAFLPTNRGFDSFYGGLTLGTSHFSKMNGILSTPGYDFYDNSGVVPQTNDYLAFMLADRAVKIINGHYQEYPLFMYFSMDVPAKSPEVPPEYEALYANITDDRTRRFYGKLSVMDDAVGSVVDALKKRDMWDDTLLIFIGDNGALASSSGSNWPLRGIAATLFEGATRVPAFIHGNMLKQTGYENNELWHIVDLHKTILSLAGAESSCEIDGMDMWDTFSKNESSPRNEIVYNIDDDPISPGAAIRVGDYKLIAGNPDLFYPLRLINQSDGWFNYGDVPTSGLPVLPTGDEPPPPNVTYLFNVIDDPEERNNIADDHPEIVQALRQRLDEHRIYYMPAVNQVFDEAGDPSNFDGVFSPGWC</sequence>
<dbReference type="PROSITE" id="PS00149">
    <property type="entry name" value="SULFATASE_2"/>
    <property type="match status" value="1"/>
</dbReference>
<dbReference type="SUPFAM" id="SSF53649">
    <property type="entry name" value="Alkaline phosphatase-like"/>
    <property type="match status" value="1"/>
</dbReference>
<dbReference type="InterPro" id="IPR000917">
    <property type="entry name" value="Sulfatase_N"/>
</dbReference>
<dbReference type="InterPro" id="IPR017850">
    <property type="entry name" value="Alkaline_phosphatase_core_sf"/>
</dbReference>
<evidence type="ECO:0000256" key="6">
    <source>
        <dbReference type="ARBA" id="ARBA00023180"/>
    </source>
</evidence>